<reference evidence="2 3" key="1">
    <citation type="submission" date="2017-09" db="EMBL/GenBank/DDBJ databases">
        <title>Depth-based differentiation of microbial function through sediment-hosted aquifers and enrichment of novel symbionts in the deep terrestrial subsurface.</title>
        <authorList>
            <person name="Probst A.J."/>
            <person name="Ladd B."/>
            <person name="Jarett J.K."/>
            <person name="Geller-Mcgrath D.E."/>
            <person name="Sieber C.M."/>
            <person name="Emerson J.B."/>
            <person name="Anantharaman K."/>
            <person name="Thomas B.C."/>
            <person name="Malmstrom R."/>
            <person name="Stieglmeier M."/>
            <person name="Klingl A."/>
            <person name="Woyke T."/>
            <person name="Ryan C.M."/>
            <person name="Banfield J.F."/>
        </authorList>
    </citation>
    <scope>NUCLEOTIDE SEQUENCE [LARGE SCALE GENOMIC DNA]</scope>
    <source>
        <strain evidence="2">CG23_combo_of_CG06-09_8_20_14_all_49_15</strain>
    </source>
</reference>
<feature type="region of interest" description="Disordered" evidence="1">
    <location>
        <begin position="354"/>
        <end position="376"/>
    </location>
</feature>
<feature type="compositionally biased region" description="Polar residues" evidence="1">
    <location>
        <begin position="354"/>
        <end position="363"/>
    </location>
</feature>
<evidence type="ECO:0000313" key="3">
    <source>
        <dbReference type="Proteomes" id="UP000230729"/>
    </source>
</evidence>
<dbReference type="Proteomes" id="UP000230729">
    <property type="component" value="Unassembled WGS sequence"/>
</dbReference>
<sequence length="784" mass="88496">MGKGFGTLTRYARILFDAGVANPFRHITASAMFIGRRSEALKETRFNYEGALENTRVHDKDIAYEEAWDLYEKVCQKSNGHVESEDLRQAYQENLPADLVKRINRTDYAGLGFIGKIMNKHMGMIVNHFQKEIDKIENSNLNSSENKEKAKQDFMAKKKAVFDDLDRIVGDQGTIDTLAYLARLTEKTGKGVGMVMTLDSLYRFAQLAPRLSQTLTDFLADSFSPGEAQATTTNFNYITIHGIVEKVEKNESLDSVLRRLLNREEPEKVKKFISQWLKLEESDCKNININSEIENALKKVKDHYLSHLENSQQPVLLTPGSEVIITNDGKYAIKTADIDTGKMIIINDDEQSELTKQTNQMNEQDPRGSDSKKFTTTSDPVSFVSIDKKHHTLSAALYEAVKNAQDETKDKFISRYISNPNITDKNRGSLLSKAIRKMSVSNLKLGDGDDVRNLVYAGNRVVLHSDGTFEVEKGTAPMEAGLRSEERLRKNSQHIITSKNSGKEKSPAIDDKNSNSTTDAQKQIEKIPDLLEKMVRKSAGRIGYEYKNDILFSNNNNGATIHLNIKNAPDYDLLIKDGKIFVDGPAGWNHAYDSLEDLEKAINQPLIDLQKMETRNDVPGLNTISSEGAELEESPIAENRESLNDVSSNYVGSAELLAKMNSNNFFDVGSGCNESLAKLFNNNDDKDSMKQFFQNYCKQNDINQNIENRILKAINIVKDDLTNENVIQMQYNSNSNKFALKIFSNGKAELYANNQKIDNNNYTKLSEFLDNFIEPFKSIELQKK</sequence>
<feature type="region of interest" description="Disordered" evidence="1">
    <location>
        <begin position="493"/>
        <end position="524"/>
    </location>
</feature>
<feature type="compositionally biased region" description="Basic and acidic residues" evidence="1">
    <location>
        <begin position="501"/>
        <end position="513"/>
    </location>
</feature>
<dbReference type="AlphaFoldDB" id="A0A2G9ZLV9"/>
<gene>
    <name evidence="2" type="ORF">COX22_00465</name>
</gene>
<evidence type="ECO:0000256" key="1">
    <source>
        <dbReference type="SAM" id="MobiDB-lite"/>
    </source>
</evidence>
<dbReference type="EMBL" id="PCSD01000007">
    <property type="protein sequence ID" value="PIP34165.1"/>
    <property type="molecule type" value="Genomic_DNA"/>
</dbReference>
<comment type="caution">
    <text evidence="2">The sequence shown here is derived from an EMBL/GenBank/DDBJ whole genome shotgun (WGS) entry which is preliminary data.</text>
</comment>
<feature type="compositionally biased region" description="Basic and acidic residues" evidence="1">
    <location>
        <begin position="364"/>
        <end position="373"/>
    </location>
</feature>
<protein>
    <submittedName>
        <fullName evidence="2">Uncharacterized protein</fullName>
    </submittedName>
</protein>
<organism evidence="2 3">
    <name type="scientific">Candidatus Falkowbacteria bacterium CG23_combo_of_CG06-09_8_20_14_all_49_15</name>
    <dbReference type="NCBI Taxonomy" id="1974572"/>
    <lineage>
        <taxon>Bacteria</taxon>
        <taxon>Candidatus Falkowiibacteriota</taxon>
    </lineage>
</organism>
<proteinExistence type="predicted"/>
<evidence type="ECO:0000313" key="2">
    <source>
        <dbReference type="EMBL" id="PIP34165.1"/>
    </source>
</evidence>
<name>A0A2G9ZLV9_9BACT</name>
<accession>A0A2G9ZLV9</accession>